<dbReference type="CDD" id="cd00063">
    <property type="entry name" value="FN3"/>
    <property type="match status" value="1"/>
</dbReference>
<evidence type="ECO:0000313" key="5">
    <source>
        <dbReference type="EMBL" id="PFX16979.1"/>
    </source>
</evidence>
<keyword evidence="6" id="KW-1185">Reference proteome</keyword>
<protein>
    <submittedName>
        <fullName evidence="5">Receptor-type tyrosine-protein phosphatase F</fullName>
    </submittedName>
</protein>
<dbReference type="PROSITE" id="PS50853">
    <property type="entry name" value="FN3"/>
    <property type="match status" value="1"/>
</dbReference>
<dbReference type="OrthoDB" id="6429135at2759"/>
<reference evidence="6" key="1">
    <citation type="journal article" date="2017" name="bioRxiv">
        <title>Comparative analysis of the genomes of Stylophora pistillata and Acropora digitifera provides evidence for extensive differences between species of corals.</title>
        <authorList>
            <person name="Voolstra C.R."/>
            <person name="Li Y."/>
            <person name="Liew Y.J."/>
            <person name="Baumgarten S."/>
            <person name="Zoccola D."/>
            <person name="Flot J.-F."/>
            <person name="Tambutte S."/>
            <person name="Allemand D."/>
            <person name="Aranda M."/>
        </authorList>
    </citation>
    <scope>NUCLEOTIDE SEQUENCE [LARGE SCALE GENOMIC DNA]</scope>
</reference>
<organism evidence="5 6">
    <name type="scientific">Stylophora pistillata</name>
    <name type="common">Smooth cauliflower coral</name>
    <dbReference type="NCBI Taxonomy" id="50429"/>
    <lineage>
        <taxon>Eukaryota</taxon>
        <taxon>Metazoa</taxon>
        <taxon>Cnidaria</taxon>
        <taxon>Anthozoa</taxon>
        <taxon>Hexacorallia</taxon>
        <taxon>Scleractinia</taxon>
        <taxon>Astrocoeniina</taxon>
        <taxon>Pocilloporidae</taxon>
        <taxon>Stylophora</taxon>
    </lineage>
</organism>
<feature type="compositionally biased region" description="Polar residues" evidence="1">
    <location>
        <begin position="442"/>
        <end position="456"/>
    </location>
</feature>
<name>A0A2B4RJI5_STYPI</name>
<keyword evidence="2" id="KW-0812">Transmembrane</keyword>
<dbReference type="Gene3D" id="2.60.40.10">
    <property type="entry name" value="Immunoglobulins"/>
    <property type="match status" value="3"/>
</dbReference>
<feature type="compositionally biased region" description="Polar residues" evidence="1">
    <location>
        <begin position="465"/>
        <end position="477"/>
    </location>
</feature>
<sequence>MTMFMAYVLETKSTDLREPSRGPQEVSSSAANSSKIIITWLGLPKEVAYRNIIRYQVRLSVVENCRGIQSGYYSTINATTTYVLLTGLSLCAKYEVYVRGYTTAGPGPYSIPVMVQTLAVVWSKETPSSPSISANSREGGISAKVTPPSFPGNARFYQVIIITLRSNYIGTVKPPGRFTTQDMMTYEGAHKSFVPAAYVAFQFKGNRFDKNQEFVIGDGAKSSGKERSKPFIKGLPKTTITASGELAMLTCEVIEETKASVTWSKDGLTSMPCAQLENNGTILIIKDVIPNESGVYELPPRIIEELSPFTVVCEKESPCFLSCQATSYVPFNYTWTKDGQVPTGDIIKLMNNSLIVTPQVGEDYGEYVCHVTNVFGSTLYEITLLDSEDTQSIFLASVIPLSFTVFVLLLIICGLIWQRRRAVLNKRIQSKEEIDFDGVKSSPDQQSSNEQGSDPNTYMELKPRPSNQESCVPSEYQSLREIPENPGYYNSVFQKENGGKQNEEVYEEI</sequence>
<gene>
    <name evidence="5" type="primary">ptprf</name>
    <name evidence="5" type="ORF">AWC38_SpisGene18723</name>
</gene>
<dbReference type="AlphaFoldDB" id="A0A2B4RJI5"/>
<evidence type="ECO:0000256" key="2">
    <source>
        <dbReference type="SAM" id="Phobius"/>
    </source>
</evidence>
<proteinExistence type="predicted"/>
<feature type="domain" description="Ig-like" evidence="3">
    <location>
        <begin position="300"/>
        <end position="383"/>
    </location>
</feature>
<evidence type="ECO:0000259" key="4">
    <source>
        <dbReference type="PROSITE" id="PS50853"/>
    </source>
</evidence>
<dbReference type="PROSITE" id="PS50835">
    <property type="entry name" value="IG_LIKE"/>
    <property type="match status" value="2"/>
</dbReference>
<dbReference type="PANTHER" id="PTHR19890">
    <property type="entry name" value="FIBROBLAST GROWTH FACTOR RECEPTOR"/>
    <property type="match status" value="1"/>
</dbReference>
<dbReference type="Pfam" id="PF13927">
    <property type="entry name" value="Ig_3"/>
    <property type="match status" value="2"/>
</dbReference>
<evidence type="ECO:0000259" key="3">
    <source>
        <dbReference type="PROSITE" id="PS50835"/>
    </source>
</evidence>
<dbReference type="InterPro" id="IPR052615">
    <property type="entry name" value="FGFRL"/>
</dbReference>
<dbReference type="InterPro" id="IPR036179">
    <property type="entry name" value="Ig-like_dom_sf"/>
</dbReference>
<keyword evidence="5" id="KW-0675">Receptor</keyword>
<dbReference type="InterPro" id="IPR003961">
    <property type="entry name" value="FN3_dom"/>
</dbReference>
<keyword evidence="2" id="KW-0472">Membrane</keyword>
<dbReference type="InterPro" id="IPR003598">
    <property type="entry name" value="Ig_sub2"/>
</dbReference>
<dbReference type="CDD" id="cd00096">
    <property type="entry name" value="Ig"/>
    <property type="match status" value="1"/>
</dbReference>
<dbReference type="InterPro" id="IPR036116">
    <property type="entry name" value="FN3_sf"/>
</dbReference>
<dbReference type="InterPro" id="IPR007110">
    <property type="entry name" value="Ig-like_dom"/>
</dbReference>
<feature type="domain" description="Ig-like" evidence="3">
    <location>
        <begin position="230"/>
        <end position="296"/>
    </location>
</feature>
<dbReference type="Proteomes" id="UP000225706">
    <property type="component" value="Unassembled WGS sequence"/>
</dbReference>
<accession>A0A2B4RJI5</accession>
<feature type="transmembrane region" description="Helical" evidence="2">
    <location>
        <begin position="393"/>
        <end position="417"/>
    </location>
</feature>
<feature type="region of interest" description="Disordered" evidence="1">
    <location>
        <begin position="435"/>
        <end position="509"/>
    </location>
</feature>
<keyword evidence="2" id="KW-1133">Transmembrane helix</keyword>
<feature type="domain" description="Fibronectin type-III" evidence="4">
    <location>
        <begin position="22"/>
        <end position="120"/>
    </location>
</feature>
<evidence type="ECO:0000256" key="1">
    <source>
        <dbReference type="SAM" id="MobiDB-lite"/>
    </source>
</evidence>
<dbReference type="Pfam" id="PF00041">
    <property type="entry name" value="fn3"/>
    <property type="match status" value="1"/>
</dbReference>
<dbReference type="PANTHER" id="PTHR19890:SF10">
    <property type="entry name" value="FIBROBLAST GROWTH FACTOR RECEPTOR-LIKE 1"/>
    <property type="match status" value="1"/>
</dbReference>
<dbReference type="InterPro" id="IPR013783">
    <property type="entry name" value="Ig-like_fold"/>
</dbReference>
<dbReference type="SUPFAM" id="SSF48726">
    <property type="entry name" value="Immunoglobulin"/>
    <property type="match status" value="2"/>
</dbReference>
<comment type="caution">
    <text evidence="5">The sequence shown here is derived from an EMBL/GenBank/DDBJ whole genome shotgun (WGS) entry which is preliminary data.</text>
</comment>
<dbReference type="SUPFAM" id="SSF49265">
    <property type="entry name" value="Fibronectin type III"/>
    <property type="match status" value="1"/>
</dbReference>
<dbReference type="SMART" id="SM00408">
    <property type="entry name" value="IGc2"/>
    <property type="match status" value="2"/>
</dbReference>
<evidence type="ECO:0000313" key="6">
    <source>
        <dbReference type="Proteomes" id="UP000225706"/>
    </source>
</evidence>
<dbReference type="EMBL" id="LSMT01000505">
    <property type="protein sequence ID" value="PFX16979.1"/>
    <property type="molecule type" value="Genomic_DNA"/>
</dbReference>